<organism evidence="2 3">
    <name type="scientific">Chenggangzhangella methanolivorans</name>
    <dbReference type="NCBI Taxonomy" id="1437009"/>
    <lineage>
        <taxon>Bacteria</taxon>
        <taxon>Pseudomonadati</taxon>
        <taxon>Pseudomonadota</taxon>
        <taxon>Alphaproteobacteria</taxon>
        <taxon>Hyphomicrobiales</taxon>
        <taxon>Methylopilaceae</taxon>
        <taxon>Chenggangzhangella</taxon>
    </lineage>
</organism>
<sequence>MGRERQRGRQPVARSHRICFQFEWPISPEQREPLSSTLEKMESGMQDETDAQQPELVGAAKWTAKHDATTRAATEIIEGSVSSEKRRRPV</sequence>
<feature type="region of interest" description="Disordered" evidence="1">
    <location>
        <begin position="30"/>
        <end position="50"/>
    </location>
</feature>
<name>A0A9E6RBF4_9HYPH</name>
<accession>A0A9E6RBF4</accession>
<dbReference type="AlphaFoldDB" id="A0A9E6RBF4"/>
<evidence type="ECO:0000256" key="1">
    <source>
        <dbReference type="SAM" id="MobiDB-lite"/>
    </source>
</evidence>
<gene>
    <name evidence="2" type="ORF">K6K41_09925</name>
</gene>
<evidence type="ECO:0000313" key="2">
    <source>
        <dbReference type="EMBL" id="QZO01676.1"/>
    </source>
</evidence>
<evidence type="ECO:0000313" key="3">
    <source>
        <dbReference type="Proteomes" id="UP000825701"/>
    </source>
</evidence>
<keyword evidence="3" id="KW-1185">Reference proteome</keyword>
<dbReference type="Proteomes" id="UP000825701">
    <property type="component" value="Chromosome"/>
</dbReference>
<dbReference type="EMBL" id="CP081869">
    <property type="protein sequence ID" value="QZO01676.1"/>
    <property type="molecule type" value="Genomic_DNA"/>
</dbReference>
<dbReference type="KEGG" id="cmet:K6K41_09925"/>
<dbReference type="RefSeq" id="WP_261404984.1">
    <property type="nucleotide sequence ID" value="NZ_CP081869.1"/>
</dbReference>
<protein>
    <submittedName>
        <fullName evidence="2">Uncharacterized protein</fullName>
    </submittedName>
</protein>
<reference evidence="2" key="1">
    <citation type="submission" date="2021-08" db="EMBL/GenBank/DDBJ databases">
        <authorList>
            <person name="Zhang H."/>
            <person name="Xu M."/>
            <person name="Yu Z."/>
            <person name="Yang L."/>
            <person name="Cai Y."/>
        </authorList>
    </citation>
    <scope>NUCLEOTIDE SEQUENCE</scope>
    <source>
        <strain evidence="2">CHL1</strain>
    </source>
</reference>
<proteinExistence type="predicted"/>